<accession>A0AAT9FZF8</accession>
<gene>
    <name evidence="1" type="ORF">MASAN616_04530</name>
</gene>
<sequence>MVTMLVQSGWTRTTRGKICPSYEDLPEETFTSPIYKEHDAVYYKECLDNLREKGINL</sequence>
<name>A0AAT9FZF8_9STRE</name>
<organism evidence="1">
    <name type="scientific">Streptococcus sp. SN-1</name>
    <dbReference type="NCBI Taxonomy" id="3074854"/>
    <lineage>
        <taxon>Bacteria</taxon>
        <taxon>Bacillati</taxon>
        <taxon>Bacillota</taxon>
        <taxon>Bacilli</taxon>
        <taxon>Lactobacillales</taxon>
        <taxon>Streptococcaceae</taxon>
        <taxon>Streptococcus</taxon>
    </lineage>
</organism>
<evidence type="ECO:0000313" key="1">
    <source>
        <dbReference type="EMBL" id="BET04590.1"/>
    </source>
</evidence>
<dbReference type="AlphaFoldDB" id="A0AAT9FZF8"/>
<proteinExistence type="predicted"/>
<reference evidence="1" key="1">
    <citation type="submission" date="2024-06" db="EMBL/GenBank/DDBJ databases">
        <title>Whole Genome Sequence of Streptococcus sp. strain SN-1.</title>
        <authorList>
            <person name="Saito M."/>
            <person name="Kuwahara N."/>
            <person name="Senpuku H."/>
        </authorList>
    </citation>
    <scope>NUCLEOTIDE SEQUENCE</scope>
    <source>
        <strain evidence="1">SN-1</strain>
    </source>
</reference>
<dbReference type="EMBL" id="AP028929">
    <property type="protein sequence ID" value="BET04590.1"/>
    <property type="molecule type" value="Genomic_DNA"/>
</dbReference>
<protein>
    <submittedName>
        <fullName evidence="1">Uncharacterized protein</fullName>
    </submittedName>
</protein>